<proteinExistence type="inferred from homology"/>
<keyword evidence="2 4" id="KW-0802">TPR repeat</keyword>
<dbReference type="PROSITE" id="PS50005">
    <property type="entry name" value="TPR"/>
    <property type="match status" value="2"/>
</dbReference>
<dbReference type="InterPro" id="IPR011990">
    <property type="entry name" value="TPR-like_helical_dom_sf"/>
</dbReference>
<dbReference type="InParanoid" id="A0A5F8HH92"/>
<dbReference type="Proteomes" id="UP000002280">
    <property type="component" value="Chromosome 1"/>
</dbReference>
<dbReference type="Pfam" id="PF13424">
    <property type="entry name" value="TPR_12"/>
    <property type="match status" value="1"/>
</dbReference>
<gene>
    <name evidence="5" type="primary">LOC100024986</name>
</gene>
<evidence type="ECO:0000256" key="2">
    <source>
        <dbReference type="ARBA" id="ARBA00022803"/>
    </source>
</evidence>
<evidence type="ECO:0000256" key="1">
    <source>
        <dbReference type="ARBA" id="ARBA00022737"/>
    </source>
</evidence>
<name>A0A5F8HH92_MONDO</name>
<reference evidence="5" key="2">
    <citation type="submission" date="2025-08" db="UniProtKB">
        <authorList>
            <consortium name="Ensembl"/>
        </authorList>
    </citation>
    <scope>IDENTIFICATION</scope>
</reference>
<feature type="repeat" description="TPR" evidence="4">
    <location>
        <begin position="338"/>
        <end position="371"/>
    </location>
</feature>
<dbReference type="Bgee" id="ENSMODG00000038857">
    <property type="expression patterns" value="Expressed in blood and 21 other cell types or tissues"/>
</dbReference>
<evidence type="ECO:0000256" key="4">
    <source>
        <dbReference type="PROSITE-ProRule" id="PRU00339"/>
    </source>
</evidence>
<evidence type="ECO:0000313" key="6">
    <source>
        <dbReference type="Proteomes" id="UP000002280"/>
    </source>
</evidence>
<dbReference type="FunFam" id="1.25.40.10:FF:000026">
    <property type="entry name" value="Interferon-induced protein with tetratricopeptide repeats 5"/>
    <property type="match status" value="1"/>
</dbReference>
<dbReference type="PANTHER" id="PTHR10271">
    <property type="entry name" value="INTERFERON-INDUCED PROTEIN WITH TETRATRICOPEPTIDE REPEATS"/>
    <property type="match status" value="1"/>
</dbReference>
<dbReference type="GeneTree" id="ENSGT00950000182946"/>
<dbReference type="PANTHER" id="PTHR10271:SF28">
    <property type="entry name" value="INTERFERON-INDUCED PROTEIN WITH TETRATRICOPEPTIDE REPEATS 5"/>
    <property type="match status" value="1"/>
</dbReference>
<dbReference type="GO" id="GO:0003723">
    <property type="term" value="F:RNA binding"/>
    <property type="evidence" value="ECO:0000318"/>
    <property type="project" value="GO_Central"/>
</dbReference>
<keyword evidence="1" id="KW-0677">Repeat</keyword>
<reference evidence="5" key="3">
    <citation type="submission" date="2025-09" db="UniProtKB">
        <authorList>
            <consortium name="Ensembl"/>
        </authorList>
    </citation>
    <scope>IDENTIFICATION</scope>
</reference>
<reference evidence="5 6" key="1">
    <citation type="journal article" date="2007" name="Nature">
        <title>Genome of the marsupial Monodelphis domestica reveals innovation in non-coding sequences.</title>
        <authorList>
            <person name="Mikkelsen T.S."/>
            <person name="Wakefield M.J."/>
            <person name="Aken B."/>
            <person name="Amemiya C.T."/>
            <person name="Chang J.L."/>
            <person name="Duke S."/>
            <person name="Garber M."/>
            <person name="Gentles A.J."/>
            <person name="Goodstadt L."/>
            <person name="Heger A."/>
            <person name="Jurka J."/>
            <person name="Kamal M."/>
            <person name="Mauceli E."/>
            <person name="Searle S.M."/>
            <person name="Sharpe T."/>
            <person name="Baker M.L."/>
            <person name="Batzer M.A."/>
            <person name="Benos P.V."/>
            <person name="Belov K."/>
            <person name="Clamp M."/>
            <person name="Cook A."/>
            <person name="Cuff J."/>
            <person name="Das R."/>
            <person name="Davidow L."/>
            <person name="Deakin J.E."/>
            <person name="Fazzari M.J."/>
            <person name="Glass J.L."/>
            <person name="Grabherr M."/>
            <person name="Greally J.M."/>
            <person name="Gu W."/>
            <person name="Hore T.A."/>
            <person name="Huttley G.A."/>
            <person name="Kleber M."/>
            <person name="Jirtle R.L."/>
            <person name="Koina E."/>
            <person name="Lee J.T."/>
            <person name="Mahony S."/>
            <person name="Marra M.A."/>
            <person name="Miller R.D."/>
            <person name="Nicholls R.D."/>
            <person name="Oda M."/>
            <person name="Papenfuss A.T."/>
            <person name="Parra Z.E."/>
            <person name="Pollock D.D."/>
            <person name="Ray D.A."/>
            <person name="Schein J.E."/>
            <person name="Speed T.P."/>
            <person name="Thompson K."/>
            <person name="VandeBerg J.L."/>
            <person name="Wade C.M."/>
            <person name="Walker J.A."/>
            <person name="Waters P.D."/>
            <person name="Webber C."/>
            <person name="Weidman J.R."/>
            <person name="Xie X."/>
            <person name="Zody M.C."/>
            <person name="Baldwin J."/>
            <person name="Abdouelleil A."/>
            <person name="Abdulkadir J."/>
            <person name="Abebe A."/>
            <person name="Abera B."/>
            <person name="Abreu J."/>
            <person name="Acer S.C."/>
            <person name="Aftuck L."/>
            <person name="Alexander A."/>
            <person name="An P."/>
            <person name="Anderson E."/>
            <person name="Anderson S."/>
            <person name="Arachi H."/>
            <person name="Azer M."/>
            <person name="Bachantsang P."/>
            <person name="Barry A."/>
            <person name="Bayul T."/>
            <person name="Berlin A."/>
            <person name="Bessette D."/>
            <person name="Bloom T."/>
            <person name="Bloom T."/>
            <person name="Boguslavskiy L."/>
            <person name="Bonnet C."/>
            <person name="Boukhgalter B."/>
            <person name="Bourzgui I."/>
            <person name="Brown A."/>
            <person name="Cahill P."/>
            <person name="Channer S."/>
            <person name="Cheshatsang Y."/>
            <person name="Chuda L."/>
            <person name="Citroen M."/>
            <person name="Collymore A."/>
            <person name="Cooke P."/>
            <person name="Costello M."/>
            <person name="D'Aco K."/>
            <person name="Daza R."/>
            <person name="De Haan G."/>
            <person name="DeGray S."/>
            <person name="DeMaso C."/>
            <person name="Dhargay N."/>
            <person name="Dooley K."/>
            <person name="Dooley E."/>
            <person name="Doricent M."/>
            <person name="Dorje P."/>
            <person name="Dorjee K."/>
            <person name="Dupes A."/>
            <person name="Elong R."/>
            <person name="Falk J."/>
            <person name="Farina A."/>
            <person name="Faro S."/>
            <person name="Ferguson D."/>
            <person name="Fisher S."/>
            <person name="Foley C.D."/>
            <person name="Franke A."/>
            <person name="Friedrich D."/>
            <person name="Gadbois L."/>
            <person name="Gearin G."/>
            <person name="Gearin C.R."/>
            <person name="Giannoukos G."/>
            <person name="Goode T."/>
            <person name="Graham J."/>
            <person name="Grandbois E."/>
            <person name="Grewal S."/>
            <person name="Gyaltsen K."/>
            <person name="Hafez N."/>
            <person name="Hagos B."/>
            <person name="Hall J."/>
            <person name="Henson C."/>
            <person name="Hollinger A."/>
            <person name="Honan T."/>
            <person name="Huard M.D."/>
            <person name="Hughes L."/>
            <person name="Hurhula B."/>
            <person name="Husby M.E."/>
            <person name="Kamat A."/>
            <person name="Kanga B."/>
            <person name="Kashin S."/>
            <person name="Khazanovich D."/>
            <person name="Kisner P."/>
            <person name="Lance K."/>
            <person name="Lara M."/>
            <person name="Lee W."/>
            <person name="Lennon N."/>
            <person name="Letendre F."/>
            <person name="LeVine R."/>
            <person name="Lipovsky A."/>
            <person name="Liu X."/>
            <person name="Liu J."/>
            <person name="Liu S."/>
            <person name="Lokyitsang T."/>
            <person name="Lokyitsang Y."/>
            <person name="Lubonja R."/>
            <person name="Lui A."/>
            <person name="MacDonald P."/>
            <person name="Magnisalis V."/>
            <person name="Maru K."/>
            <person name="Matthews C."/>
            <person name="McCusker W."/>
            <person name="McDonough S."/>
            <person name="Mehta T."/>
            <person name="Meldrim J."/>
            <person name="Meneus L."/>
            <person name="Mihai O."/>
            <person name="Mihalev A."/>
            <person name="Mihova T."/>
            <person name="Mittelman R."/>
            <person name="Mlenga V."/>
            <person name="Montmayeur A."/>
            <person name="Mulrain L."/>
            <person name="Navidi A."/>
            <person name="Naylor J."/>
            <person name="Negash T."/>
            <person name="Nguyen T."/>
            <person name="Nguyen N."/>
            <person name="Nicol R."/>
            <person name="Norbu C."/>
            <person name="Norbu N."/>
            <person name="Novod N."/>
            <person name="O'Neill B."/>
            <person name="Osman S."/>
            <person name="Markiewicz E."/>
            <person name="Oyono O.L."/>
            <person name="Patti C."/>
            <person name="Phunkhang P."/>
            <person name="Pierre F."/>
            <person name="Priest M."/>
            <person name="Raghuraman S."/>
            <person name="Rege F."/>
            <person name="Reyes R."/>
            <person name="Rise C."/>
            <person name="Rogov P."/>
            <person name="Ross K."/>
            <person name="Ryan E."/>
            <person name="Settipalli S."/>
            <person name="Shea T."/>
            <person name="Sherpa N."/>
            <person name="Shi L."/>
            <person name="Shih D."/>
            <person name="Sparrow T."/>
            <person name="Spaulding J."/>
            <person name="Stalker J."/>
            <person name="Stange-Thomann N."/>
            <person name="Stavropoulos S."/>
            <person name="Stone C."/>
            <person name="Strader C."/>
            <person name="Tesfaye S."/>
            <person name="Thomson T."/>
            <person name="Thoulutsang Y."/>
            <person name="Thoulutsang D."/>
            <person name="Topham K."/>
            <person name="Topping I."/>
            <person name="Tsamla T."/>
            <person name="Vassiliev H."/>
            <person name="Vo A."/>
            <person name="Wangchuk T."/>
            <person name="Wangdi T."/>
            <person name="Weiand M."/>
            <person name="Wilkinson J."/>
            <person name="Wilson A."/>
            <person name="Yadav S."/>
            <person name="Young G."/>
            <person name="Yu Q."/>
            <person name="Zembek L."/>
            <person name="Zhong D."/>
            <person name="Zimmer A."/>
            <person name="Zwirko Z."/>
            <person name="Jaffe D.B."/>
            <person name="Alvarez P."/>
            <person name="Brockman W."/>
            <person name="Butler J."/>
            <person name="Chin C."/>
            <person name="Gnerre S."/>
            <person name="MacCallum I."/>
            <person name="Graves J.A."/>
            <person name="Ponting C.P."/>
            <person name="Breen M."/>
            <person name="Samollow P.B."/>
            <person name="Lander E.S."/>
            <person name="Lindblad-Toh K."/>
        </authorList>
    </citation>
    <scope>NUCLEOTIDE SEQUENCE [LARGE SCALE GENOMIC DNA]</scope>
</reference>
<sequence length="472" mass="55257">MEREMDENTMMDALTELRCHFTWDLLRVDNIDLTDLENRIQDEIECLDTNFRMSIHNTLAYVKLVRGQNEEALESLRKAEELIWEHYGDQAEIKSFVTWGNYAWIYYHMGEFPEAQAYLEKVEAGCKKLLSPFRYKVELPEIDCEKGWALLKFGKEYYEEAKVSFEKALESEPDNPEFNTGFAICMFRLDLQEQYDKSISLEPLKKAVRINPEDAYLKVLLALKLQACKQEEEGEKYLNEALNSMASKPYVLRYAAKFYCKKGYPDAGIDLLKNALRRTPTSNLLHSQMGFCYKAKVYQIKRATNFRPRGRDKQNLEKAIELSIFHFKTSIEYRPTFELSYLELGDMYAETGDYNKAEESYQRVLNLKEIQDRTRQEVHYRFGRFNEFHRRSEVDALNHYLEALKIGKGKSLMGKGLPNSLEKFVKKRLRQNESDVETLSLLGFIHKMKGETEKALEVYEAALGLDFSNSAF</sequence>
<comment type="similarity">
    <text evidence="3">Belongs to the IFIT family.</text>
</comment>
<protein>
    <submittedName>
        <fullName evidence="5">Interferon-induced protein with tetratricopeptide repeats 1-like</fullName>
    </submittedName>
</protein>
<dbReference type="GO" id="GO:0051607">
    <property type="term" value="P:defense response to virus"/>
    <property type="evidence" value="ECO:0000318"/>
    <property type="project" value="GO_Central"/>
</dbReference>
<dbReference type="GO" id="GO:0005829">
    <property type="term" value="C:cytosol"/>
    <property type="evidence" value="ECO:0000318"/>
    <property type="project" value="GO_Central"/>
</dbReference>
<accession>A0A5F8HH92</accession>
<evidence type="ECO:0000313" key="5">
    <source>
        <dbReference type="Ensembl" id="ENSMODP00000059455.1"/>
    </source>
</evidence>
<dbReference type="PROSITE" id="PS50293">
    <property type="entry name" value="TPR_REGION"/>
    <property type="match status" value="1"/>
</dbReference>
<evidence type="ECO:0000256" key="3">
    <source>
        <dbReference type="ARBA" id="ARBA00038336"/>
    </source>
</evidence>
<dbReference type="OMA" id="FTWDIKK"/>
<organism evidence="5 6">
    <name type="scientific">Monodelphis domestica</name>
    <name type="common">Gray short-tailed opossum</name>
    <dbReference type="NCBI Taxonomy" id="13616"/>
    <lineage>
        <taxon>Eukaryota</taxon>
        <taxon>Metazoa</taxon>
        <taxon>Chordata</taxon>
        <taxon>Craniata</taxon>
        <taxon>Vertebrata</taxon>
        <taxon>Euteleostomi</taxon>
        <taxon>Mammalia</taxon>
        <taxon>Metatheria</taxon>
        <taxon>Didelphimorphia</taxon>
        <taxon>Didelphidae</taxon>
        <taxon>Monodelphis</taxon>
    </lineage>
</organism>
<dbReference type="AlphaFoldDB" id="A0A5F8HH92"/>
<dbReference type="SMART" id="SM00028">
    <property type="entry name" value="TPR"/>
    <property type="match status" value="6"/>
</dbReference>
<dbReference type="Gene3D" id="1.25.40.10">
    <property type="entry name" value="Tetratricopeptide repeat domain"/>
    <property type="match status" value="3"/>
</dbReference>
<dbReference type="InterPro" id="IPR019734">
    <property type="entry name" value="TPR_rpt"/>
</dbReference>
<keyword evidence="6" id="KW-1185">Reference proteome</keyword>
<dbReference type="Pfam" id="PF13181">
    <property type="entry name" value="TPR_8"/>
    <property type="match status" value="3"/>
</dbReference>
<dbReference type="STRING" id="13616.ENSMODP00000059455"/>
<dbReference type="SUPFAM" id="SSF48452">
    <property type="entry name" value="TPR-like"/>
    <property type="match status" value="2"/>
</dbReference>
<feature type="repeat" description="TPR" evidence="4">
    <location>
        <begin position="436"/>
        <end position="469"/>
    </location>
</feature>
<dbReference type="Ensembl" id="ENSMODT00000069058.1">
    <property type="protein sequence ID" value="ENSMODP00000059455.1"/>
    <property type="gene ID" value="ENSMODG00000038857.1"/>
</dbReference>